<feature type="region of interest" description="Disordered" evidence="1">
    <location>
        <begin position="63"/>
        <end position="86"/>
    </location>
</feature>
<reference evidence="2 3" key="1">
    <citation type="submission" date="2018-09" db="EMBL/GenBank/DDBJ databases">
        <title>Metagenome Assembled Genomes from an Advanced Water Purification Facility.</title>
        <authorList>
            <person name="Stamps B.W."/>
            <person name="Spear J.R."/>
        </authorList>
    </citation>
    <scope>NUCLEOTIDE SEQUENCE [LARGE SCALE GENOMIC DNA]</scope>
    <source>
        <strain evidence="2">Bin_54_1</strain>
    </source>
</reference>
<evidence type="ECO:0000256" key="1">
    <source>
        <dbReference type="SAM" id="MobiDB-lite"/>
    </source>
</evidence>
<sequence length="176" mass="19894">MSRSSTDRILPQRAIALKEVFDAKPDLTSESDSDLAAFLSAYFLCEVLANKLIEYFETDNPPANVKSKIEHSETDNPPTNVKSKKKKSQFKTLDVRKIKRALTHFSLDFPCDDTDTVFKSGKSKVGKHTARQLRNEYIHSLSLSARKEIAERTPELLGLMSRFCTVVKTRISKQGL</sequence>
<dbReference type="EMBL" id="SSFX01000062">
    <property type="protein sequence ID" value="TXI27986.1"/>
    <property type="molecule type" value="Genomic_DNA"/>
</dbReference>
<gene>
    <name evidence="2" type="ORF">E6Q60_08375</name>
</gene>
<name>A0A5C7VQI3_9PROT</name>
<evidence type="ECO:0008006" key="4">
    <source>
        <dbReference type="Google" id="ProtNLM"/>
    </source>
</evidence>
<dbReference type="Proteomes" id="UP000321055">
    <property type="component" value="Unassembled WGS sequence"/>
</dbReference>
<dbReference type="AlphaFoldDB" id="A0A5C7VQI3"/>
<accession>A0A5C7VQI3</accession>
<comment type="caution">
    <text evidence="2">The sequence shown here is derived from an EMBL/GenBank/DDBJ whole genome shotgun (WGS) entry which is preliminary data.</text>
</comment>
<organism evidence="2 3">
    <name type="scientific">Nitrosomonas oligotropha</name>
    <dbReference type="NCBI Taxonomy" id="42354"/>
    <lineage>
        <taxon>Bacteria</taxon>
        <taxon>Pseudomonadati</taxon>
        <taxon>Pseudomonadota</taxon>
        <taxon>Betaproteobacteria</taxon>
        <taxon>Nitrosomonadales</taxon>
        <taxon>Nitrosomonadaceae</taxon>
        <taxon>Nitrosomonas</taxon>
    </lineage>
</organism>
<proteinExistence type="predicted"/>
<evidence type="ECO:0000313" key="2">
    <source>
        <dbReference type="EMBL" id="TXI27986.1"/>
    </source>
</evidence>
<protein>
    <recommendedName>
        <fullName evidence="4">RiboL-PSP-HEPN domain-containing protein</fullName>
    </recommendedName>
</protein>
<evidence type="ECO:0000313" key="3">
    <source>
        <dbReference type="Proteomes" id="UP000321055"/>
    </source>
</evidence>